<dbReference type="InterPro" id="IPR053243">
    <property type="entry name" value="SJ_maturation_regulator"/>
</dbReference>
<evidence type="ECO:0000256" key="3">
    <source>
        <dbReference type="ARBA" id="ARBA00023157"/>
    </source>
</evidence>
<keyword evidence="3 5" id="KW-1015">Disulfide bond</keyword>
<dbReference type="PANTHER" id="PTHR47653">
    <property type="entry name" value="PROTEIN BARK BEETLE"/>
    <property type="match status" value="1"/>
</dbReference>
<reference evidence="7 8" key="1">
    <citation type="submission" date="2022-01" db="EMBL/GenBank/DDBJ databases">
        <title>A chromosomal length assembly of Cordylochernes scorpioides.</title>
        <authorList>
            <person name="Zeh D."/>
            <person name="Zeh J."/>
        </authorList>
    </citation>
    <scope>NUCLEOTIDE SEQUENCE [LARGE SCALE GENOMIC DNA]</scope>
    <source>
        <strain evidence="7">IN4F17</strain>
        <tissue evidence="7">Whole Body</tissue>
    </source>
</reference>
<accession>A0ABY6LH71</accession>
<evidence type="ECO:0000256" key="5">
    <source>
        <dbReference type="PROSITE-ProRule" id="PRU00196"/>
    </source>
</evidence>
<organism evidence="7 8">
    <name type="scientific">Cordylochernes scorpioides</name>
    <dbReference type="NCBI Taxonomy" id="51811"/>
    <lineage>
        <taxon>Eukaryota</taxon>
        <taxon>Metazoa</taxon>
        <taxon>Ecdysozoa</taxon>
        <taxon>Arthropoda</taxon>
        <taxon>Chelicerata</taxon>
        <taxon>Arachnida</taxon>
        <taxon>Pseudoscorpiones</taxon>
        <taxon>Cheliferoidea</taxon>
        <taxon>Chernetidae</taxon>
        <taxon>Cordylochernes</taxon>
    </lineage>
</organism>
<evidence type="ECO:0000313" key="7">
    <source>
        <dbReference type="EMBL" id="UYV80531.1"/>
    </source>
</evidence>
<keyword evidence="2" id="KW-0677">Repeat</keyword>
<dbReference type="EMBL" id="CP092881">
    <property type="protein sequence ID" value="UYV80531.1"/>
    <property type="molecule type" value="Genomic_DNA"/>
</dbReference>
<evidence type="ECO:0000256" key="2">
    <source>
        <dbReference type="ARBA" id="ARBA00022737"/>
    </source>
</evidence>
<keyword evidence="1" id="KW-0732">Signal</keyword>
<dbReference type="InterPro" id="IPR011050">
    <property type="entry name" value="Pectin_lyase_fold/virulence"/>
</dbReference>
<dbReference type="SMART" id="SM00202">
    <property type="entry name" value="SR"/>
    <property type="match status" value="2"/>
</dbReference>
<evidence type="ECO:0000259" key="6">
    <source>
        <dbReference type="PROSITE" id="PS50287"/>
    </source>
</evidence>
<comment type="caution">
    <text evidence="5">Lacks conserved residue(s) required for the propagation of feature annotation.</text>
</comment>
<proteinExistence type="predicted"/>
<keyword evidence="8" id="KW-1185">Reference proteome</keyword>
<dbReference type="InterPro" id="IPR001190">
    <property type="entry name" value="SRCR"/>
</dbReference>
<dbReference type="SMART" id="SM00710">
    <property type="entry name" value="PbH1"/>
    <property type="match status" value="14"/>
</dbReference>
<dbReference type="InterPro" id="IPR012334">
    <property type="entry name" value="Pectin_lyas_fold"/>
</dbReference>
<dbReference type="Proteomes" id="UP001235939">
    <property type="component" value="Chromosome 19"/>
</dbReference>
<dbReference type="PROSITE" id="PS50287">
    <property type="entry name" value="SRCR_2"/>
    <property type="match status" value="2"/>
</dbReference>
<dbReference type="Gene3D" id="2.160.20.10">
    <property type="entry name" value="Single-stranded right-handed beta-helix, Pectin lyase-like"/>
    <property type="match status" value="3"/>
</dbReference>
<dbReference type="Pfam" id="PF00530">
    <property type="entry name" value="SRCR"/>
    <property type="match status" value="2"/>
</dbReference>
<dbReference type="Pfam" id="PF13229">
    <property type="entry name" value="Beta_helix"/>
    <property type="match status" value="1"/>
</dbReference>
<evidence type="ECO:0000256" key="4">
    <source>
        <dbReference type="ARBA" id="ARBA00023180"/>
    </source>
</evidence>
<gene>
    <name evidence="7" type="ORF">LAZ67_19000487</name>
</gene>
<feature type="disulfide bond" evidence="5">
    <location>
        <begin position="1636"/>
        <end position="1646"/>
    </location>
</feature>
<feature type="disulfide bond" evidence="5">
    <location>
        <begin position="832"/>
        <end position="842"/>
    </location>
</feature>
<dbReference type="SUPFAM" id="SSF56487">
    <property type="entry name" value="SRCR-like"/>
    <property type="match status" value="2"/>
</dbReference>
<name>A0ABY6LH71_9ARAC</name>
<feature type="domain" description="SRCR" evidence="6">
    <location>
        <begin position="1555"/>
        <end position="1671"/>
    </location>
</feature>
<evidence type="ECO:0000313" key="8">
    <source>
        <dbReference type="Proteomes" id="UP001235939"/>
    </source>
</evidence>
<keyword evidence="4" id="KW-0325">Glycoprotein</keyword>
<dbReference type="InterPro" id="IPR006626">
    <property type="entry name" value="PbH1"/>
</dbReference>
<dbReference type="InterPro" id="IPR039448">
    <property type="entry name" value="Beta_helix"/>
</dbReference>
<evidence type="ECO:0000256" key="1">
    <source>
        <dbReference type="ARBA" id="ARBA00022729"/>
    </source>
</evidence>
<dbReference type="SUPFAM" id="SSF51126">
    <property type="entry name" value="Pectin lyase-like"/>
    <property type="match status" value="4"/>
</dbReference>
<sequence>MFLCDRYSRPNKAICADYSPDVGIRCRAPSQPQLTFYQARNERQLAEERTTYRRTSLSLLENVTLAGVALHSEGTPPRLRGLKVHRAGVSALLPAGASLRLRDSEVISSPSYGIFVNASGGRVELDNVTVRDSAADGVRHVFHRTVVVSKDKLCQTGGQGLNQVYPLRLTHYQGRDERNVQGCQKSFEVNNLHGQMLTLHFPTLISDEDKPELAGRIKVFDGRFANRRLLADFPVLNTTRPQSLVSTRNVIMVQYIPPQNRMVLFTIDITSNLGRGYDLDIHNSTIANNNGRGVVIEDMRSGLVMNHTRVYGNTHVAGVHVLGGVGDILINNSRIEDNDGDGLNVTYGGGFRRIDRSVFANNTRRGLAFWYNETSESIAFNFTLHISRTIVADNRLQGIYLSNLCHSDSQVNISLNHLYANLDDALRIESCTRNPKGIVEMLITHNIFERSRWHAIYAAPLLNADVLIEGNKFAAHERGVVAISNPFRTPDHFANLTVSQNFFTGNKGYFVAKLRLLEGSTNQTGLVTKNHFVDNHILEPFTKLKPRSRTAAVLAIGSSNIQVLRNRFRNPQSIYELASHLSLQSAVINASLNYWGTANASAVYDRIFDRKDRFNLALVEFLQFLIHPSDLDTETVISNVLERDKITPFQAGDLIGGEVAGNVLLDQGRYRVHRDIFVKSESQLILHPDTVLEFDQAIGIMVQGRLVSEGLDDNKIIYRMAAPAGHILMASPKMNLTEKLPTSPQAEPFRMPENTNPLTKTVRLSQESSGRLEVFVDGQWGSVCRYGWDIEDAAVVCHQLGFVLNEKDWLLEQSEFESRLNPQDVLLNNVQCTELDTNLAECRAERQNDFENSCQEEVGMKCYPPSWAGVRLGMEAKESSLKNVIIEQAGLFDYALHLFRPALLVDFNRHILEKLTLQSNTDSGVGIMWNDIFAPTNRKISLSVFTNNQNHGIELRAQGMDITDSRFDQNLGSAIQYDPYLSQMEHLDLLSWLDDRDVLVSAPNQNIYLGANQRRYLRFKATPYARYTFNVTTDAGRKVGIMVLSDFEEESTESLEIFGRLDITPDTPVWDLRRNRTAFPLHSPGFAVVARYSAGPQPRGGLLLYLTSVHTERRWEELGAPEIRVEGCTITRCGNGLSTRHYNRARGTQGEHYRRHASERITLSSTVVVQSLREAVLVWTPHWYPHLSPLAQVAYRLHDCRISENPHGAVVHRSRDLRHSNNIFHWNLNLTRLVNNSQEGVDLRFPYVWQYDENHTHSVEVANCSFLRNNDFSFSVGGHFARFNMTGNLFADNVCRGGLVHVGGMEKALRVENNVVTDNTGRFMFELSLQSHADKFGLVPARFSRNTFQNNHPTFTAGGGYEPSSYTIGIRGVQPINVTRNIFVNRDFQFELLTGVLTGSLDNSINVRENWWGTVNASDIKERIFDFDDWNSYAVANFSPFLVRESFDAGSIPEISKKLPPNLNAPLGGRIYQSLTLHGRTEPYVVKSDLTIMPDVTLRIEAGATVEFHPSVGILVLGDLVARGTHLRPIRLRPVNEVKYYGRSRRQLPGPPPGVRLCTSELCQDNTNDGFLEIFNSTTLQWVPICDPRFTERNAQVVCKELGYRGLNVIFKSGPRPHLGPVHVSHIRSWPHPLECSGAEMKLGDCEFRLNGVRDSYACSHEDNFVYIYCGEDKLHDVASHWGGIRFSIPDFEQRQEVLTIPTMESAIRIPDSQLENVHITGAGILHGERNAAIQAVHRDIHLHSVTISHCAYHGIELLAPPGEIYFRELFVRDNLGLGLNVHILNGESSLSPTLSYTPLNHAHLPYSIFGMVDICDTNKQLQVEERVLVYYKYDNRPVDCVKIFRSRHAVKMVGLRMLYFNLFNATGFSSQPDFIRVFDGDLFNETSRLLADFHLWRGEEEPPLLRFVNSTDHTLSVQLHVSGGSGALGFVAEVVTIPISHSLGRDLRHNVTMSEFTNNQLGAINYESAGESTPFLSFTRNRFERNGVALLHNFTSSECSVHMDLQNCERLDVMSNSWLSNQGGLCLAVHAHSAPTSVTARIANNLFSENLNREVLHLQSGSSGQRQILNIWHNYVVRNQAPYRSTLVLSRVKANFSENVVTGNVGLHTLELRGFDKVPVSQQTVSHNAFSHNRATCPRSRATVLAASAGQTFSHNYFFNPDNDFELVAGNRTGPLEVEDAPVNADANWWGTNGTSAVGARIWDVDDDPSLLRVVYQGFYRSNTSVISGKCAGGWTKLGDTCFLYIGGVLRYLEAKHMCEVRT</sequence>
<protein>
    <recommendedName>
        <fullName evidence="6">SRCR domain-containing protein</fullName>
    </recommendedName>
</protein>
<feature type="domain" description="SRCR" evidence="6">
    <location>
        <begin position="749"/>
        <end position="863"/>
    </location>
</feature>
<dbReference type="InterPro" id="IPR036772">
    <property type="entry name" value="SRCR-like_dom_sf"/>
</dbReference>
<dbReference type="Gene3D" id="3.10.250.10">
    <property type="entry name" value="SRCR-like domain"/>
    <property type="match status" value="2"/>
</dbReference>
<dbReference type="PANTHER" id="PTHR47653:SF1">
    <property type="entry name" value="DELETED IN MALIGNANT BRAIN TUMORS 1 PROTEIN"/>
    <property type="match status" value="1"/>
</dbReference>